<dbReference type="STRING" id="543877.AM2010_24"/>
<dbReference type="Proteomes" id="UP000037643">
    <property type="component" value="Chromosome"/>
</dbReference>
<dbReference type="GO" id="GO:0003677">
    <property type="term" value="F:DNA binding"/>
    <property type="evidence" value="ECO:0007669"/>
    <property type="project" value="InterPro"/>
</dbReference>
<dbReference type="Pfam" id="PF01807">
    <property type="entry name" value="Zn_ribbon_DnaG"/>
    <property type="match status" value="1"/>
</dbReference>
<dbReference type="Pfam" id="PF13362">
    <property type="entry name" value="Toprim_3"/>
    <property type="match status" value="1"/>
</dbReference>
<dbReference type="EMBL" id="CP011805">
    <property type="protein sequence ID" value="AKM06119.1"/>
    <property type="molecule type" value="Genomic_DNA"/>
</dbReference>
<dbReference type="AlphaFoldDB" id="A0A0G3X6A2"/>
<protein>
    <recommendedName>
        <fullName evidence="10">Zinc finger CHC2-type domain-containing protein</fullName>
    </recommendedName>
</protein>
<dbReference type="GO" id="GO:0000428">
    <property type="term" value="C:DNA-directed RNA polymerase complex"/>
    <property type="evidence" value="ECO:0007669"/>
    <property type="project" value="UniProtKB-KW"/>
</dbReference>
<evidence type="ECO:0000256" key="6">
    <source>
        <dbReference type="ARBA" id="ARBA00022723"/>
    </source>
</evidence>
<keyword evidence="8" id="KW-0862">Zinc</keyword>
<dbReference type="InterPro" id="IPR055570">
    <property type="entry name" value="DUF7146"/>
</dbReference>
<dbReference type="GO" id="GO:0008270">
    <property type="term" value="F:zinc ion binding"/>
    <property type="evidence" value="ECO:0007669"/>
    <property type="project" value="UniProtKB-KW"/>
</dbReference>
<gene>
    <name evidence="11" type="ORF">AM2010_24</name>
</gene>
<proteinExistence type="predicted"/>
<keyword evidence="5" id="KW-0235">DNA replication</keyword>
<dbReference type="InterPro" id="IPR036977">
    <property type="entry name" value="DNA_primase_Znf_CHC2"/>
</dbReference>
<dbReference type="GO" id="GO:0003899">
    <property type="term" value="F:DNA-directed RNA polymerase activity"/>
    <property type="evidence" value="ECO:0007669"/>
    <property type="project" value="InterPro"/>
</dbReference>
<dbReference type="Gene3D" id="3.40.1360.10">
    <property type="match status" value="1"/>
</dbReference>
<dbReference type="GO" id="GO:0006269">
    <property type="term" value="P:DNA replication, synthesis of primer"/>
    <property type="evidence" value="ECO:0007669"/>
    <property type="project" value="UniProtKB-KW"/>
</dbReference>
<dbReference type="GO" id="GO:1990077">
    <property type="term" value="C:primosome complex"/>
    <property type="evidence" value="ECO:0007669"/>
    <property type="project" value="UniProtKB-KW"/>
</dbReference>
<dbReference type="PANTHER" id="PTHR30313:SF2">
    <property type="entry name" value="DNA PRIMASE"/>
    <property type="match status" value="1"/>
</dbReference>
<evidence type="ECO:0000256" key="4">
    <source>
        <dbReference type="ARBA" id="ARBA00022695"/>
    </source>
</evidence>
<evidence type="ECO:0000256" key="3">
    <source>
        <dbReference type="ARBA" id="ARBA00022679"/>
    </source>
</evidence>
<dbReference type="SUPFAM" id="SSF57783">
    <property type="entry name" value="Zinc beta-ribbon"/>
    <property type="match status" value="1"/>
</dbReference>
<evidence type="ECO:0000256" key="8">
    <source>
        <dbReference type="ARBA" id="ARBA00022833"/>
    </source>
</evidence>
<dbReference type="SMART" id="SM00400">
    <property type="entry name" value="ZnF_CHCC"/>
    <property type="match status" value="1"/>
</dbReference>
<organism evidence="11 12">
    <name type="scientific">Pelagerythrobacter marensis</name>
    <dbReference type="NCBI Taxonomy" id="543877"/>
    <lineage>
        <taxon>Bacteria</taxon>
        <taxon>Pseudomonadati</taxon>
        <taxon>Pseudomonadota</taxon>
        <taxon>Alphaproteobacteria</taxon>
        <taxon>Sphingomonadales</taxon>
        <taxon>Erythrobacteraceae</taxon>
        <taxon>Pelagerythrobacter</taxon>
    </lineage>
</organism>
<dbReference type="OrthoDB" id="7465087at2"/>
<keyword evidence="3" id="KW-0808">Transferase</keyword>
<dbReference type="RefSeq" id="WP_047807534.1">
    <property type="nucleotide sequence ID" value="NZ_CP011805.1"/>
</dbReference>
<dbReference type="KEGG" id="amx:AM2010_24"/>
<evidence type="ECO:0000313" key="12">
    <source>
        <dbReference type="Proteomes" id="UP000037643"/>
    </source>
</evidence>
<dbReference type="Gene3D" id="3.90.580.10">
    <property type="entry name" value="Zinc finger, CHC2-type domain"/>
    <property type="match status" value="1"/>
</dbReference>
<evidence type="ECO:0000256" key="5">
    <source>
        <dbReference type="ARBA" id="ARBA00022705"/>
    </source>
</evidence>
<dbReference type="InterPro" id="IPR050219">
    <property type="entry name" value="DnaG_primase"/>
</dbReference>
<keyword evidence="1" id="KW-0240">DNA-directed RNA polymerase</keyword>
<accession>A0A0G3X6A2</accession>
<dbReference type="SUPFAM" id="SSF56731">
    <property type="entry name" value="DNA primase core"/>
    <property type="match status" value="1"/>
</dbReference>
<keyword evidence="7" id="KW-0863">Zinc-finger</keyword>
<keyword evidence="12" id="KW-1185">Reference proteome</keyword>
<keyword evidence="4" id="KW-0548">Nucleotidyltransferase</keyword>
<keyword evidence="6" id="KW-0479">Metal-binding</keyword>
<evidence type="ECO:0000313" key="11">
    <source>
        <dbReference type="EMBL" id="AKM06119.1"/>
    </source>
</evidence>
<dbReference type="PANTHER" id="PTHR30313">
    <property type="entry name" value="DNA PRIMASE"/>
    <property type="match status" value="1"/>
</dbReference>
<evidence type="ECO:0000256" key="7">
    <source>
        <dbReference type="ARBA" id="ARBA00022771"/>
    </source>
</evidence>
<dbReference type="InterPro" id="IPR006171">
    <property type="entry name" value="TOPRIM_dom"/>
</dbReference>
<dbReference type="PATRIC" id="fig|543877.4.peg.25"/>
<evidence type="ECO:0000259" key="10">
    <source>
        <dbReference type="SMART" id="SM00400"/>
    </source>
</evidence>
<keyword evidence="9" id="KW-0804">Transcription</keyword>
<dbReference type="GO" id="GO:0005737">
    <property type="term" value="C:cytoplasm"/>
    <property type="evidence" value="ECO:0007669"/>
    <property type="project" value="TreeGrafter"/>
</dbReference>
<dbReference type="InterPro" id="IPR002694">
    <property type="entry name" value="Znf_CHC2"/>
</dbReference>
<evidence type="ECO:0000256" key="2">
    <source>
        <dbReference type="ARBA" id="ARBA00022515"/>
    </source>
</evidence>
<evidence type="ECO:0000256" key="9">
    <source>
        <dbReference type="ARBA" id="ARBA00023163"/>
    </source>
</evidence>
<name>A0A0G3X6A2_9SPHN</name>
<reference evidence="11 12" key="1">
    <citation type="submission" date="2015-06" db="EMBL/GenBank/DDBJ databases">
        <authorList>
            <person name="Kim K.M."/>
        </authorList>
    </citation>
    <scope>NUCLEOTIDE SEQUENCE [LARGE SCALE GENOMIC DNA]</scope>
    <source>
        <strain evidence="11 12">KCTC 22370</strain>
    </source>
</reference>
<sequence length="300" mass="32090">MIDIEAVKQAHCLPEVVGAVVNLQRVGREWKACCPLHNDRSPSFTIFDDGKRFQCFGCGASGDVLDFISALHGVGLREAAEMLTGGELPKVEVIRLPPTDDASDRVEEARSIWRASVPVEGTPAESYLRWRGISIPAPLSVRYSVLPYGKRGRPLPCLVCCVSSPEGPLQGIQRTYLAADGRGKADVPAPKLSLGRVSGGAIRLAPIANNIVVCEGLEDGLSLRQELGVSVWVAAGSAMLRSMRFPDPVREVAVGGDNDNAGREAAAKAAEAFALRGLASSVFFPPVPFKDFNDNLRGRT</sequence>
<feature type="domain" description="Zinc finger CHC2-type" evidence="10">
    <location>
        <begin position="30"/>
        <end position="84"/>
    </location>
</feature>
<keyword evidence="2" id="KW-0639">Primosome</keyword>
<dbReference type="Pfam" id="PF23639">
    <property type="entry name" value="DUF7146"/>
    <property type="match status" value="1"/>
</dbReference>
<evidence type="ECO:0000256" key="1">
    <source>
        <dbReference type="ARBA" id="ARBA00022478"/>
    </source>
</evidence>